<dbReference type="SMART" id="SM00633">
    <property type="entry name" value="Glyco_10"/>
    <property type="match status" value="3"/>
</dbReference>
<dbReference type="SUPFAM" id="SSF51445">
    <property type="entry name" value="(Trans)glycosidases"/>
    <property type="match status" value="5"/>
</dbReference>
<dbReference type="Gene3D" id="3.20.20.80">
    <property type="entry name" value="Glycosidases"/>
    <property type="match status" value="5"/>
</dbReference>
<accession>A0A9E7HS21</accession>
<feature type="domain" description="GH10" evidence="5">
    <location>
        <begin position="84"/>
        <end position="383"/>
    </location>
</feature>
<keyword evidence="7" id="KW-1185">Reference proteome</keyword>
<dbReference type="InterPro" id="IPR008979">
    <property type="entry name" value="Galactose-bd-like_sf"/>
</dbReference>
<dbReference type="PROSITE" id="PS51760">
    <property type="entry name" value="GH10_2"/>
    <property type="match status" value="5"/>
</dbReference>
<name>A0A9E7HS21_9LILI</name>
<dbReference type="GO" id="GO:0000272">
    <property type="term" value="P:polysaccharide catabolic process"/>
    <property type="evidence" value="ECO:0007669"/>
    <property type="project" value="UniProtKB-KW"/>
</dbReference>
<dbReference type="SUPFAM" id="SSF49785">
    <property type="entry name" value="Galactose-binding domain-like"/>
    <property type="match status" value="3"/>
</dbReference>
<keyword evidence="4" id="KW-0624">Polysaccharide degradation</keyword>
<dbReference type="Gene3D" id="2.60.120.260">
    <property type="entry name" value="Galactose-binding domain-like"/>
    <property type="match status" value="4"/>
</dbReference>
<dbReference type="InterPro" id="IPR044846">
    <property type="entry name" value="GH10"/>
</dbReference>
<evidence type="ECO:0000259" key="5">
    <source>
        <dbReference type="PROSITE" id="PS51760"/>
    </source>
</evidence>
<comment type="similarity">
    <text evidence="1">Belongs to the glycosyl hydrolase 10 (cellulase F) family.</text>
</comment>
<dbReference type="InterPro" id="IPR001000">
    <property type="entry name" value="GH10_dom"/>
</dbReference>
<reference evidence="6" key="1">
    <citation type="submission" date="2022-05" db="EMBL/GenBank/DDBJ databases">
        <title>The Musa troglodytarum L. genome provides insights into the mechanism of non-climacteric behaviour and enrichment of carotenoids.</title>
        <authorList>
            <person name="Wang J."/>
        </authorList>
    </citation>
    <scope>NUCLEOTIDE SEQUENCE</scope>
    <source>
        <tissue evidence="6">Leaf</tissue>
    </source>
</reference>
<gene>
    <name evidence="6" type="ORF">MUK42_34426</name>
</gene>
<feature type="domain" description="GH10" evidence="5">
    <location>
        <begin position="1714"/>
        <end position="2010"/>
    </location>
</feature>
<feature type="domain" description="GH10" evidence="5">
    <location>
        <begin position="1186"/>
        <end position="1479"/>
    </location>
</feature>
<sequence>MSGGCRTQAWRYGWTVCRCNRSPRINGELTKRRASTRQRSDRASGVHIDAVRVKATMKQDVTFVQVRKKTVAIQAVDANGHALPGASVSIQQKRSGFPLGCALKSTILQSSAYQSWFTARFTVTTFTNEMKWYFNEAEEGNETYAVADAMVAFAKQHGIAVRGHNVVWDDTRYVQNWVQSLPTQKLREAVNRRFNSVMTRYRGQVIAWDVVNENVHYSYYESRLGENASSIFYQQAHQLDPNSLMFLNDYNTLEAPEDEKVTPEKYLQKLQQIRSFGNFPRMAIGLEGHFTTPDISYMRSALDKLAGANIPIWLTEVDVAHSDEVHERAVEAFGGHTEEAYSHPAVQGIVIFGVWNPKGCFSRMCLTDVNFKNLPTGDVVDKLISEWRTHNVAATTDADGLHRAELFHGEYEITINHPSSNSSSVRSLTVDSASQNNNILTKLDVVSAWLRLEIRRENLKCLAEPQRAQYGGGMVRNPEFNDGLKGWSVFGFGQIAERTSDTGNRFLATDRRSLSHQSMSQKVYLQRGMLYTFSAWLQVDQGNTTVTAIFETAKDGLVPVGAVEARSGCWSMLKGGLTAKSSGPAEFFFESKNTSVEIWVDSVSLQPFTEDQWRAHQAESINKARDQTELPVRKKTVAIQAVDANGHALPGASVSIQQKRSGFPLGCAIASTILQNKAYQSWFTSRFTVTTFENELKWPSNEPEEGKVQYADADAMLAFAKQHGIAVRGHNVVMDIPEAVQSWVQSLPTRQLRKAVNRRFNSVMPRYRGKVISWDVVNENLHYSYYEDKLGENASSIFYQQAHRLDPNALIFLNDFNTLEASVDEKATPEKYLQRLQQIRSFGNLPRMAIGLESHFTTPDISYMRSALDKLAGANVPIWLTELDVANSNESKYLEDILREAYSHPAVQGIVIWGAWRPQGCWRMCLTDNNFKNLPVGDVVDKLIFEWKSDNLAATTDADGLHRAELFHGEYKITISHPSSNSSSSVRSLTVDSSTQNNNVLTVTCLAEPPRPQYGGGIVRNPEFNDGLKGWSAFGYGQIAERTSDTGNRFLATDRRSLPHQSMSQKVYLQRGMLYTFSAWLQVDQRNTTVTAIFKTAKDGFVHVGAVEARSGCWSMLKGGLTAKSSGPAEFYFESNDRSVEIWVDSVSLQPFTEDQWRAHQEESINKVRKKTVAIQAVDANGHVLPGASVSIKQKRSGFPLGCAIANTILENKAYQSWFTSRFTVTTFENEMKWYANEREQGKEQYADADAMLAFASQHGIAVRGHNVVWNDPQDVQSWVRSLPTQQLREAVNRRFKSVMPRYRGRVIAWDVVNENVHFSYFESRLGQNASSIFYQQAHQLDPNALMFLNDFNTLEVAVDGNVTPEKYLQRLRQIQSFGNLSRMAIGLEGHFGTPDISYMRSALDTLAGANVPIWLTEVDVAHSNETKYLEDILREAYSHPAVQGIVIWGARHPQGCWRMCLTDNNFKNLPAGDVVDKLISEWRTHNVAATTDADGLLRTELFHGEYKITIDHPSSNSTSMLSLTVDSASQSNNCLGEPPRPQYGGGIVRNPEFNDGLKGWSVFGYGQIAERTSDTGNRFLATDRRSLPHQSMSQKVYLQRGMLYTFSAWLQVDQGNTTVTAIFKTAKDGFVHVGAVEARSGCWLMLKGGLTAKSSGPAEFLFESKNTSVEIWVDSVSLQPFTEDQWRAHQAESINRVRKKTVAIQAVDANGHALPGASISIQQRRSGFPLGCALKSTILQSSAYQSWFTARFTVTTFTNEMKWYSNEAVEGNETYAEADAMLAFAKQHGIAVRGHNVVWDDTRYVQNWVQSLPTQKLREAVNRRFNSVMTRYRGQVIAWDVVNENVHYSYYESRLGENASSIFYQQAHQLDPNALMFLNDYNTLEAPEDEKVTPEKYLQKLQQIRSFGNFPRMAIGLEGHFTTPDISYMRSALDKLAGANVPIWLTEVDVAHSDESKHLEDILREAYSHPAVQGIVIFGVWNPKGCFSRMCLTDVNFKNLPTGDVVDELISEWRTHNVAATTDADGLHRAELFHGEYEITINHPSSNASSVRSLTVDSASQNNNVLTVVCLAEPPRAQYGGGIVRNPEFNDGLKGWSVFGFGQIAERTSDTGNRFLATDRRSLSHQSMSQKVDQGNTTVTAIFETAKDGLVPVGAVEARSGCWSMLKGGLTAKSSGPAEFLFESKNTSVEIWVDSVSLQPFTEDQWRVHQAESINKVRKKTVAIQAVDANGHALPGASVSIQQTRSGFPLGCALKNTILQSSEYQSWFAARFTVTTFTNEMKWYSNEPVEGKETYADADAMLAFAKQHGIAVRGHNVVWDNRQYVQNWVQSLPTQKLREAVNRRFNSVMTRYRGQVIAWDVVNENVHFSYFESKLGENASSIFYQQAHQLDPTHSCSSTNSTHWRCP</sequence>
<dbReference type="EMBL" id="CP097510">
    <property type="protein sequence ID" value="URE39596.1"/>
    <property type="molecule type" value="Genomic_DNA"/>
</dbReference>
<feature type="domain" description="GH10" evidence="5">
    <location>
        <begin position="2239"/>
        <end position="2408"/>
    </location>
</feature>
<dbReference type="OrthoDB" id="3055998at2759"/>
<protein>
    <recommendedName>
        <fullName evidence="5">GH10 domain-containing protein</fullName>
    </recommendedName>
</protein>
<dbReference type="Proteomes" id="UP001055439">
    <property type="component" value="Chromosome 8"/>
</dbReference>
<organism evidence="6 7">
    <name type="scientific">Musa troglodytarum</name>
    <name type="common">fe'i banana</name>
    <dbReference type="NCBI Taxonomy" id="320322"/>
    <lineage>
        <taxon>Eukaryota</taxon>
        <taxon>Viridiplantae</taxon>
        <taxon>Streptophyta</taxon>
        <taxon>Embryophyta</taxon>
        <taxon>Tracheophyta</taxon>
        <taxon>Spermatophyta</taxon>
        <taxon>Magnoliopsida</taxon>
        <taxon>Liliopsida</taxon>
        <taxon>Zingiberales</taxon>
        <taxon>Musaceae</taxon>
        <taxon>Musa</taxon>
    </lineage>
</organism>
<dbReference type="Pfam" id="PF00331">
    <property type="entry name" value="Glyco_hydro_10"/>
    <property type="match status" value="5"/>
</dbReference>
<dbReference type="InterPro" id="IPR017853">
    <property type="entry name" value="GH"/>
</dbReference>
<evidence type="ECO:0000313" key="6">
    <source>
        <dbReference type="EMBL" id="URE39596.1"/>
    </source>
</evidence>
<dbReference type="PANTHER" id="PTHR31490">
    <property type="entry name" value="GLYCOSYL HYDROLASE"/>
    <property type="match status" value="1"/>
</dbReference>
<dbReference type="PANTHER" id="PTHR31490:SF2">
    <property type="entry name" value="GLYCOSYL HYDROLASE FAMILY 10 PROTEIN"/>
    <property type="match status" value="1"/>
</dbReference>
<keyword evidence="3" id="KW-0119">Carbohydrate metabolism</keyword>
<proteinExistence type="inferred from homology"/>
<keyword evidence="2" id="KW-0378">Hydrolase</keyword>
<dbReference type="GO" id="GO:0031176">
    <property type="term" value="F:endo-1,4-beta-xylanase activity"/>
    <property type="evidence" value="ECO:0007669"/>
    <property type="project" value="UniProtKB-ARBA"/>
</dbReference>
<evidence type="ECO:0000256" key="2">
    <source>
        <dbReference type="ARBA" id="ARBA00022801"/>
    </source>
</evidence>
<evidence type="ECO:0000256" key="1">
    <source>
        <dbReference type="ARBA" id="ARBA00007495"/>
    </source>
</evidence>
<feature type="domain" description="GH10" evidence="5">
    <location>
        <begin position="650"/>
        <end position="943"/>
    </location>
</feature>
<evidence type="ECO:0000313" key="7">
    <source>
        <dbReference type="Proteomes" id="UP001055439"/>
    </source>
</evidence>
<evidence type="ECO:0000256" key="3">
    <source>
        <dbReference type="ARBA" id="ARBA00023277"/>
    </source>
</evidence>
<evidence type="ECO:0000256" key="4">
    <source>
        <dbReference type="ARBA" id="ARBA00023326"/>
    </source>
</evidence>